<dbReference type="InterPro" id="IPR020476">
    <property type="entry name" value="Nudix_hydrolase"/>
</dbReference>
<dbReference type="InterPro" id="IPR015797">
    <property type="entry name" value="NUDIX_hydrolase-like_dom_sf"/>
</dbReference>
<evidence type="ECO:0000256" key="4">
    <source>
        <dbReference type="ARBA" id="ARBA00022801"/>
    </source>
</evidence>
<dbReference type="PANTHER" id="PTHR43758:SF2">
    <property type="entry name" value="OXIDIZED PURINE NUCLEOSIDE TRIPHOSPHATE HYDROLASE"/>
    <property type="match status" value="1"/>
</dbReference>
<evidence type="ECO:0000256" key="5">
    <source>
        <dbReference type="ARBA" id="ARBA00022842"/>
    </source>
</evidence>
<feature type="domain" description="Nudix hydrolase" evidence="7">
    <location>
        <begin position="1"/>
        <end position="130"/>
    </location>
</feature>
<dbReference type="GO" id="GO:0008413">
    <property type="term" value="F:8-oxo-7,8-dihydroguanosine triphosphate pyrophosphatase activity"/>
    <property type="evidence" value="ECO:0007669"/>
    <property type="project" value="InterPro"/>
</dbReference>
<dbReference type="CDD" id="cd18886">
    <property type="entry name" value="NUDIX_MutT_Nudt1"/>
    <property type="match status" value="1"/>
</dbReference>
<keyword evidence="3" id="KW-0479">Metal-binding</keyword>
<evidence type="ECO:0000313" key="8">
    <source>
        <dbReference type="EMBL" id="EEW92971.1"/>
    </source>
</evidence>
<reference evidence="8" key="1">
    <citation type="submission" date="2009-09" db="EMBL/GenBank/DDBJ databases">
        <authorList>
            <consortium name="The Broad Institute Genome Sequencing Platform"/>
            <person name="Ward D."/>
            <person name="Feldgarden M."/>
            <person name="Earl A."/>
            <person name="Young S.K."/>
            <person name="Zeng Q."/>
            <person name="Koehrsen M."/>
            <person name="Alvarado L."/>
            <person name="Berlin A."/>
            <person name="Bochicchio J."/>
            <person name="Borenstein D."/>
            <person name="Chapman S.B."/>
            <person name="Chen Z."/>
            <person name="Engels R."/>
            <person name="Freedman E."/>
            <person name="Gellesch M."/>
            <person name="Goldberg J."/>
            <person name="Griggs A."/>
            <person name="Gujja S."/>
            <person name="Heilman E."/>
            <person name="Heiman D."/>
            <person name="Hepburn T."/>
            <person name="Howarth C."/>
            <person name="Jen D."/>
            <person name="Larson L."/>
            <person name="Lewis B."/>
            <person name="Mehta T."/>
            <person name="Park D."/>
            <person name="Pearson M."/>
            <person name="Roberts A."/>
            <person name="Saif S."/>
            <person name="Shea T."/>
            <person name="Shenoy N."/>
            <person name="Sisk P."/>
            <person name="Stolte C."/>
            <person name="Sykes S."/>
            <person name="Thomson T."/>
            <person name="Walk T."/>
            <person name="White J."/>
            <person name="Yandava C."/>
            <person name="Sibley C.D."/>
            <person name="Field T.R."/>
            <person name="Grinwis M."/>
            <person name="Eshaghurshan C.S."/>
            <person name="Surette M.G."/>
            <person name="Haas B."/>
            <person name="Nusbaum C."/>
            <person name="Birren B."/>
        </authorList>
    </citation>
    <scope>NUCLEOTIDE SEQUENCE [LARGE SCALE GENOMIC DNA]</scope>
    <source>
        <strain evidence="8">ATCC 700633</strain>
    </source>
</reference>
<dbReference type="GO" id="GO:0046872">
    <property type="term" value="F:metal ion binding"/>
    <property type="evidence" value="ECO:0007669"/>
    <property type="project" value="UniProtKB-KW"/>
</dbReference>
<dbReference type="EMBL" id="ACRF02000016">
    <property type="protein sequence ID" value="EEW92971.1"/>
    <property type="molecule type" value="Genomic_DNA"/>
</dbReference>
<dbReference type="eggNOG" id="COG1051">
    <property type="taxonomic scope" value="Bacteria"/>
</dbReference>
<dbReference type="PROSITE" id="PS00893">
    <property type="entry name" value="NUDIX_BOX"/>
    <property type="match status" value="1"/>
</dbReference>
<dbReference type="OrthoDB" id="9804563at2"/>
<evidence type="ECO:0000256" key="3">
    <source>
        <dbReference type="ARBA" id="ARBA00022723"/>
    </source>
</evidence>
<comment type="cofactor">
    <cofactor evidence="1">
        <name>Mg(2+)</name>
        <dbReference type="ChEBI" id="CHEBI:18420"/>
    </cofactor>
</comment>
<comment type="caution">
    <text evidence="8">The sequence shown here is derived from an EMBL/GenBank/DDBJ whole genome shotgun (WGS) entry which is preliminary data.</text>
</comment>
<dbReference type="Proteomes" id="UP000002939">
    <property type="component" value="Unassembled WGS sequence"/>
</dbReference>
<organism evidence="8 9">
    <name type="scientific">Granulicatella elegans ATCC 700633</name>
    <dbReference type="NCBI Taxonomy" id="626369"/>
    <lineage>
        <taxon>Bacteria</taxon>
        <taxon>Bacillati</taxon>
        <taxon>Bacillota</taxon>
        <taxon>Bacilli</taxon>
        <taxon>Lactobacillales</taxon>
        <taxon>Carnobacteriaceae</taxon>
        <taxon>Granulicatella</taxon>
    </lineage>
</organism>
<dbReference type="PANTHER" id="PTHR43758">
    <property type="entry name" value="7,8-DIHYDRO-8-OXOGUANINE TRIPHOSPHATASE"/>
    <property type="match status" value="1"/>
</dbReference>
<dbReference type="RefSeq" id="WP_006703236.1">
    <property type="nucleotide sequence ID" value="NZ_KI391971.1"/>
</dbReference>
<evidence type="ECO:0000256" key="1">
    <source>
        <dbReference type="ARBA" id="ARBA00001946"/>
    </source>
</evidence>
<evidence type="ECO:0000256" key="2">
    <source>
        <dbReference type="ARBA" id="ARBA00005582"/>
    </source>
</evidence>
<dbReference type="PRINTS" id="PR00502">
    <property type="entry name" value="NUDIXFAMILY"/>
</dbReference>
<protein>
    <submittedName>
        <fullName evidence="8">Mutator mutT protein</fullName>
    </submittedName>
</protein>
<reference evidence="8" key="2">
    <citation type="submission" date="2011-10" db="EMBL/GenBank/DDBJ databases">
        <title>The Genome Sequence of Granulicatella elegans ATCC 700633.</title>
        <authorList>
            <consortium name="The Broad Institute Genome Sequencing Platform"/>
            <consortium name="The Broad Institute Genome Sequencing Center for Infectious Disease"/>
            <person name="Earl A."/>
            <person name="Ward D."/>
            <person name="Feldgarden M."/>
            <person name="Gevers D."/>
            <person name="Sibley C.D."/>
            <person name="Field T.R."/>
            <person name="Grinwis M."/>
            <person name="Eshaghurshan C.S."/>
            <person name="Surette M.G."/>
            <person name="Young S.K."/>
            <person name="Zeng Q."/>
            <person name="Gargeya S."/>
            <person name="Fitzgerald M."/>
            <person name="Haas B."/>
            <person name="Abouelleil A."/>
            <person name="Alvarado L."/>
            <person name="Arachchi H.M."/>
            <person name="Berlin A."/>
            <person name="Brown A."/>
            <person name="Chapman S.B."/>
            <person name="Chen Z."/>
            <person name="Dunbar C."/>
            <person name="Freedman E."/>
            <person name="Gearin G."/>
            <person name="Goldberg J."/>
            <person name="Griggs A."/>
            <person name="Gujja S."/>
            <person name="Heiman D."/>
            <person name="Howarth C."/>
            <person name="Larson L."/>
            <person name="Lui A."/>
            <person name="MacDonald P.J.P."/>
            <person name="Montmayeur A."/>
            <person name="Murphy C."/>
            <person name="Neiman D."/>
            <person name="Pearson M."/>
            <person name="Priest M."/>
            <person name="Roberts A."/>
            <person name="Saif S."/>
            <person name="Shea T."/>
            <person name="Shenoy N."/>
            <person name="Sisk P."/>
            <person name="Stolte C."/>
            <person name="Sykes S."/>
            <person name="Wortman J."/>
            <person name="Nusbaum C."/>
            <person name="Birren B."/>
        </authorList>
    </citation>
    <scope>NUCLEOTIDE SEQUENCE [LARGE SCALE GENOMIC DNA]</scope>
    <source>
        <strain evidence="8">ATCC 700633</strain>
    </source>
</reference>
<proteinExistence type="inferred from homology"/>
<evidence type="ECO:0000313" key="9">
    <source>
        <dbReference type="Proteomes" id="UP000002939"/>
    </source>
</evidence>
<dbReference type="AlphaFoldDB" id="D0BLV6"/>
<comment type="similarity">
    <text evidence="2 6">Belongs to the Nudix hydrolase family.</text>
</comment>
<dbReference type="HOGENOM" id="CLU_037162_11_2_9"/>
<evidence type="ECO:0000259" key="7">
    <source>
        <dbReference type="PROSITE" id="PS51462"/>
    </source>
</evidence>
<dbReference type="SUPFAM" id="SSF55811">
    <property type="entry name" value="Nudix"/>
    <property type="match status" value="1"/>
</dbReference>
<sequence>MTRLATICYIDNGKELLLLKRNKKPNDVHEGKYIGVGGKIEAGESPEECAIREIFEETGLTVHQMALKGIITFPEFTPEHDWYTYVFRVTEFSGELIDSPEGTLEWVPYNQVLSKPTWQGDLIFLSWLLENRPFFSAKFIYENGEYIRHQVEFYTTNEQ</sequence>
<dbReference type="InterPro" id="IPR000086">
    <property type="entry name" value="NUDIX_hydrolase_dom"/>
</dbReference>
<dbReference type="PRINTS" id="PR01402">
    <property type="entry name" value="MUTATORMUTX"/>
</dbReference>
<dbReference type="GO" id="GO:0006281">
    <property type="term" value="P:DNA repair"/>
    <property type="evidence" value="ECO:0007669"/>
    <property type="project" value="InterPro"/>
</dbReference>
<dbReference type="Gene3D" id="3.90.79.10">
    <property type="entry name" value="Nucleoside Triphosphate Pyrophosphohydrolase"/>
    <property type="match status" value="1"/>
</dbReference>
<name>D0BLV6_9LACT</name>
<dbReference type="InterPro" id="IPR003562">
    <property type="entry name" value="Mutator_MutX_prot"/>
</dbReference>
<dbReference type="Pfam" id="PF00293">
    <property type="entry name" value="NUDIX"/>
    <property type="match status" value="1"/>
</dbReference>
<dbReference type="PROSITE" id="PS51462">
    <property type="entry name" value="NUDIX"/>
    <property type="match status" value="1"/>
</dbReference>
<dbReference type="InterPro" id="IPR020084">
    <property type="entry name" value="NUDIX_hydrolase_CS"/>
</dbReference>
<gene>
    <name evidence="8" type="ORF">HMPREF0446_00959</name>
</gene>
<keyword evidence="4 6" id="KW-0378">Hydrolase</keyword>
<dbReference type="GO" id="GO:0005737">
    <property type="term" value="C:cytoplasm"/>
    <property type="evidence" value="ECO:0007669"/>
    <property type="project" value="TreeGrafter"/>
</dbReference>
<evidence type="ECO:0000256" key="6">
    <source>
        <dbReference type="RuleBase" id="RU003476"/>
    </source>
</evidence>
<keyword evidence="5" id="KW-0460">Magnesium</keyword>
<keyword evidence="9" id="KW-1185">Reference proteome</keyword>
<accession>D0BLV6</accession>
<dbReference type="STRING" id="626369.HMPREF0446_00959"/>